<keyword evidence="6 7" id="KW-0012">Acyltransferase</keyword>
<dbReference type="EMBL" id="JATAAI010000026">
    <property type="protein sequence ID" value="KAK1737209.1"/>
    <property type="molecule type" value="Genomic_DNA"/>
</dbReference>
<evidence type="ECO:0000256" key="1">
    <source>
        <dbReference type="ARBA" id="ARBA00004141"/>
    </source>
</evidence>
<comment type="domain">
    <text evidence="7">The DHHC domain is required for palmitoyltransferase activity.</text>
</comment>
<comment type="catalytic activity">
    <reaction evidence="7">
        <text>L-cysteinyl-[protein] + hexadecanoyl-CoA = S-hexadecanoyl-L-cysteinyl-[protein] + CoA</text>
        <dbReference type="Rhea" id="RHEA:36683"/>
        <dbReference type="Rhea" id="RHEA-COMP:10131"/>
        <dbReference type="Rhea" id="RHEA-COMP:11032"/>
        <dbReference type="ChEBI" id="CHEBI:29950"/>
        <dbReference type="ChEBI" id="CHEBI:57287"/>
        <dbReference type="ChEBI" id="CHEBI:57379"/>
        <dbReference type="ChEBI" id="CHEBI:74151"/>
        <dbReference type="EC" id="2.3.1.225"/>
    </reaction>
</comment>
<evidence type="ECO:0000256" key="3">
    <source>
        <dbReference type="ARBA" id="ARBA00022692"/>
    </source>
</evidence>
<feature type="transmembrane region" description="Helical" evidence="7">
    <location>
        <begin position="266"/>
        <end position="288"/>
    </location>
</feature>
<feature type="region of interest" description="Disordered" evidence="8">
    <location>
        <begin position="1"/>
        <end position="36"/>
    </location>
</feature>
<accession>A0AAD8Y0Z6</accession>
<organism evidence="10 11">
    <name type="scientific">Skeletonema marinoi</name>
    <dbReference type="NCBI Taxonomy" id="267567"/>
    <lineage>
        <taxon>Eukaryota</taxon>
        <taxon>Sar</taxon>
        <taxon>Stramenopiles</taxon>
        <taxon>Ochrophyta</taxon>
        <taxon>Bacillariophyta</taxon>
        <taxon>Coscinodiscophyceae</taxon>
        <taxon>Thalassiosirophycidae</taxon>
        <taxon>Thalassiosirales</taxon>
        <taxon>Skeletonemataceae</taxon>
        <taxon>Skeletonema</taxon>
        <taxon>Skeletonema marinoi-dohrnii complex</taxon>
    </lineage>
</organism>
<feature type="transmembrane region" description="Helical" evidence="7">
    <location>
        <begin position="137"/>
        <end position="154"/>
    </location>
</feature>
<dbReference type="Pfam" id="PF01529">
    <property type="entry name" value="DHHC"/>
    <property type="match status" value="1"/>
</dbReference>
<evidence type="ECO:0000256" key="7">
    <source>
        <dbReference type="RuleBase" id="RU079119"/>
    </source>
</evidence>
<evidence type="ECO:0000256" key="4">
    <source>
        <dbReference type="ARBA" id="ARBA00022989"/>
    </source>
</evidence>
<name>A0AAD8Y0Z6_9STRA</name>
<keyword evidence="11" id="KW-1185">Reference proteome</keyword>
<evidence type="ECO:0000256" key="5">
    <source>
        <dbReference type="ARBA" id="ARBA00023136"/>
    </source>
</evidence>
<gene>
    <name evidence="10" type="ORF">QTG54_012076</name>
</gene>
<dbReference type="PANTHER" id="PTHR12246">
    <property type="entry name" value="PALMITOYLTRANSFERASE ZDHHC16"/>
    <property type="match status" value="1"/>
</dbReference>
<dbReference type="InterPro" id="IPR039859">
    <property type="entry name" value="PFA4/ZDH16/20/ERF2-like"/>
</dbReference>
<feature type="transmembrane region" description="Helical" evidence="7">
    <location>
        <begin position="112"/>
        <end position="131"/>
    </location>
</feature>
<reference evidence="10" key="1">
    <citation type="submission" date="2023-06" db="EMBL/GenBank/DDBJ databases">
        <title>Survivors Of The Sea: Transcriptome response of Skeletonema marinoi to long-term dormancy.</title>
        <authorList>
            <person name="Pinder M.I.M."/>
            <person name="Kourtchenko O."/>
            <person name="Robertson E.K."/>
            <person name="Larsson T."/>
            <person name="Maumus F."/>
            <person name="Osuna-Cruz C.M."/>
            <person name="Vancaester E."/>
            <person name="Stenow R."/>
            <person name="Vandepoele K."/>
            <person name="Ploug H."/>
            <person name="Bruchert V."/>
            <person name="Godhe A."/>
            <person name="Topel M."/>
        </authorList>
    </citation>
    <scope>NUCLEOTIDE SEQUENCE</scope>
    <source>
        <strain evidence="10">R05AC</strain>
    </source>
</reference>
<evidence type="ECO:0000259" key="9">
    <source>
        <dbReference type="Pfam" id="PF01529"/>
    </source>
</evidence>
<comment type="caution">
    <text evidence="10">The sequence shown here is derived from an EMBL/GenBank/DDBJ whole genome shotgun (WGS) entry which is preliminary data.</text>
</comment>
<keyword evidence="5 7" id="KW-0472">Membrane</keyword>
<dbReference type="AlphaFoldDB" id="A0AAD8Y0Z6"/>
<dbReference type="EC" id="2.3.1.225" evidence="7"/>
<dbReference type="PROSITE" id="PS50216">
    <property type="entry name" value="DHHC"/>
    <property type="match status" value="1"/>
</dbReference>
<dbReference type="InterPro" id="IPR001594">
    <property type="entry name" value="Palmitoyltrfase_DHHC"/>
</dbReference>
<dbReference type="Proteomes" id="UP001224775">
    <property type="component" value="Unassembled WGS sequence"/>
</dbReference>
<comment type="subcellular location">
    <subcellularLocation>
        <location evidence="1">Membrane</location>
        <topology evidence="1">Multi-pass membrane protein</topology>
    </subcellularLocation>
</comment>
<proteinExistence type="inferred from homology"/>
<keyword evidence="3 7" id="KW-0812">Transmembrane</keyword>
<evidence type="ECO:0000256" key="8">
    <source>
        <dbReference type="SAM" id="MobiDB-lite"/>
    </source>
</evidence>
<keyword evidence="4 7" id="KW-1133">Transmembrane helix</keyword>
<keyword evidence="2 7" id="KW-0808">Transferase</keyword>
<evidence type="ECO:0000256" key="6">
    <source>
        <dbReference type="ARBA" id="ARBA00023315"/>
    </source>
</evidence>
<comment type="similarity">
    <text evidence="7">Belongs to the DHHC palmitoyltransferase family.</text>
</comment>
<feature type="compositionally biased region" description="Polar residues" evidence="8">
    <location>
        <begin position="24"/>
        <end position="34"/>
    </location>
</feature>
<sequence>MMNEETIDRTPPSISLRKRPRGTGPQSQAHSSWAAQDENSEIISLITNSAENSPPKWRGRSLIIGGGGGNNDDPDEREYYYDDTNEYSFDCSFGTEEKDGIWMNRNDPPGTILAAFVWVFILYSAMTISLLAQSKHLSSLLAYFYNTICVLALASHAKTMFTDPGAVPQCAVPIDAVARQMETHSMCRICKSFKPPCSHHCRICNRCVSRMDHHCPWMNNCIGATNLKSFILFLGYTWIGSALALMIFGCNYFFCNKESCEFTGVLVQLVRIMTVICVASILFTSSMLMNVTYGLMTGIGTIDRLKKKATNTTGNSAEEPISLEDVFGMKRNITWLLPIEPMLPDYDRVVGFSMPQRLLREGGENTSVC</sequence>
<evidence type="ECO:0000313" key="11">
    <source>
        <dbReference type="Proteomes" id="UP001224775"/>
    </source>
</evidence>
<dbReference type="GO" id="GO:0019706">
    <property type="term" value="F:protein-cysteine S-palmitoyltransferase activity"/>
    <property type="evidence" value="ECO:0007669"/>
    <property type="project" value="UniProtKB-EC"/>
</dbReference>
<dbReference type="GO" id="GO:0016020">
    <property type="term" value="C:membrane"/>
    <property type="evidence" value="ECO:0007669"/>
    <property type="project" value="UniProtKB-SubCell"/>
</dbReference>
<evidence type="ECO:0000256" key="2">
    <source>
        <dbReference type="ARBA" id="ARBA00022679"/>
    </source>
</evidence>
<feature type="domain" description="Palmitoyltransferase DHHC" evidence="9">
    <location>
        <begin position="182"/>
        <end position="307"/>
    </location>
</feature>
<evidence type="ECO:0000313" key="10">
    <source>
        <dbReference type="EMBL" id="KAK1737209.1"/>
    </source>
</evidence>
<feature type="transmembrane region" description="Helical" evidence="7">
    <location>
        <begin position="230"/>
        <end position="254"/>
    </location>
</feature>
<protein>
    <recommendedName>
        <fullName evidence="7">Palmitoyltransferase</fullName>
        <ecNumber evidence="7">2.3.1.225</ecNumber>
    </recommendedName>
</protein>